<organism evidence="3 4">
    <name type="scientific">Algoriphagus marincola</name>
    <dbReference type="NCBI Taxonomy" id="264027"/>
    <lineage>
        <taxon>Bacteria</taxon>
        <taxon>Pseudomonadati</taxon>
        <taxon>Bacteroidota</taxon>
        <taxon>Cytophagia</taxon>
        <taxon>Cytophagales</taxon>
        <taxon>Cyclobacteriaceae</taxon>
        <taxon>Algoriphagus</taxon>
    </lineage>
</organism>
<dbReference type="PROSITE" id="PS51186">
    <property type="entry name" value="GNAT"/>
    <property type="match status" value="1"/>
</dbReference>
<sequence length="157" mass="17711">MIGELKFQISDLGKNSDPPWDLLLLADPSRKMINQYLSESEVFVGELQGKLIGVLVLLPLSDGIVEIKNLAVDETFQGKGFGKQLLRFAIQYAKQKGLERLLIATGNSSMAQLTLYQSLGFELFEVDWGFFERNYPEPIVENGIVCKHLMKLQIVFD</sequence>
<proteinExistence type="predicted"/>
<dbReference type="Gene3D" id="3.40.630.30">
    <property type="match status" value="1"/>
</dbReference>
<dbReference type="PANTHER" id="PTHR13947:SF37">
    <property type="entry name" value="LD18367P"/>
    <property type="match status" value="1"/>
</dbReference>
<dbReference type="PANTHER" id="PTHR13947">
    <property type="entry name" value="GNAT FAMILY N-ACETYLTRANSFERASE"/>
    <property type="match status" value="1"/>
</dbReference>
<reference evidence="3 4" key="1">
    <citation type="submission" date="2021-06" db="EMBL/GenBank/DDBJ databases">
        <title>44 bacteria genomes isolated from Dapeng, Shenzhen.</title>
        <authorList>
            <person name="Zheng W."/>
            <person name="Yu S."/>
            <person name="Huang Y."/>
        </authorList>
    </citation>
    <scope>NUCLEOTIDE SEQUENCE [LARGE SCALE GENOMIC DNA]</scope>
    <source>
        <strain evidence="3 4">DP5N14-6</strain>
    </source>
</reference>
<keyword evidence="4" id="KW-1185">Reference proteome</keyword>
<dbReference type="InterPro" id="IPR000182">
    <property type="entry name" value="GNAT_dom"/>
</dbReference>
<feature type="domain" description="N-acetyltransferase" evidence="2">
    <location>
        <begin position="1"/>
        <end position="151"/>
    </location>
</feature>
<dbReference type="InterPro" id="IPR016181">
    <property type="entry name" value="Acyl_CoA_acyltransferase"/>
</dbReference>
<dbReference type="RefSeq" id="WP_222583112.1">
    <property type="nucleotide sequence ID" value="NZ_JAHVHP010000001.1"/>
</dbReference>
<evidence type="ECO:0000259" key="2">
    <source>
        <dbReference type="PROSITE" id="PS51186"/>
    </source>
</evidence>
<evidence type="ECO:0000256" key="1">
    <source>
        <dbReference type="ARBA" id="ARBA00022679"/>
    </source>
</evidence>
<dbReference type="Pfam" id="PF00583">
    <property type="entry name" value="Acetyltransf_1"/>
    <property type="match status" value="1"/>
</dbReference>
<keyword evidence="1" id="KW-0808">Transferase</keyword>
<comment type="caution">
    <text evidence="3">The sequence shown here is derived from an EMBL/GenBank/DDBJ whole genome shotgun (WGS) entry which is preliminary data.</text>
</comment>
<dbReference type="EMBL" id="JAHVHP010000001">
    <property type="protein sequence ID" value="MBY5950032.1"/>
    <property type="molecule type" value="Genomic_DNA"/>
</dbReference>
<evidence type="ECO:0000313" key="3">
    <source>
        <dbReference type="EMBL" id="MBY5950032.1"/>
    </source>
</evidence>
<dbReference type="CDD" id="cd04301">
    <property type="entry name" value="NAT_SF"/>
    <property type="match status" value="1"/>
</dbReference>
<accession>A0ABS7N155</accession>
<dbReference type="InterPro" id="IPR050769">
    <property type="entry name" value="NAT_camello-type"/>
</dbReference>
<evidence type="ECO:0000313" key="4">
    <source>
        <dbReference type="Proteomes" id="UP000766609"/>
    </source>
</evidence>
<protein>
    <submittedName>
        <fullName evidence="3">GNAT family N-acetyltransferase</fullName>
    </submittedName>
</protein>
<gene>
    <name evidence="3" type="ORF">KUV23_03545</name>
</gene>
<name>A0ABS7N155_9BACT</name>
<dbReference type="SUPFAM" id="SSF55729">
    <property type="entry name" value="Acyl-CoA N-acyltransferases (Nat)"/>
    <property type="match status" value="1"/>
</dbReference>
<dbReference type="Proteomes" id="UP000766609">
    <property type="component" value="Unassembled WGS sequence"/>
</dbReference>